<accession>A0A238UEM6</accession>
<organism evidence="4 5">
    <name type="scientific">Tenacibaculum jejuense</name>
    <dbReference type="NCBI Taxonomy" id="584609"/>
    <lineage>
        <taxon>Bacteria</taxon>
        <taxon>Pseudomonadati</taxon>
        <taxon>Bacteroidota</taxon>
        <taxon>Flavobacteriia</taxon>
        <taxon>Flavobacteriales</taxon>
        <taxon>Flavobacteriaceae</taxon>
        <taxon>Tenacibaculum</taxon>
    </lineage>
</organism>
<dbReference type="Pfam" id="PF18962">
    <property type="entry name" value="Por_Secre_tail"/>
    <property type="match status" value="1"/>
</dbReference>
<evidence type="ECO:0000259" key="3">
    <source>
        <dbReference type="Pfam" id="PF18962"/>
    </source>
</evidence>
<evidence type="ECO:0000256" key="2">
    <source>
        <dbReference type="SAM" id="SignalP"/>
    </source>
</evidence>
<evidence type="ECO:0000256" key="1">
    <source>
        <dbReference type="ARBA" id="ARBA00022729"/>
    </source>
</evidence>
<dbReference type="NCBIfam" id="TIGR04183">
    <property type="entry name" value="Por_Secre_tail"/>
    <property type="match status" value="1"/>
</dbReference>
<evidence type="ECO:0000313" key="4">
    <source>
        <dbReference type="EMBL" id="SNR17657.1"/>
    </source>
</evidence>
<sequence>MKKNYFFTFLLTFLFSSAFSQDLIITGAIDGPLPSGAPKAIELYAVNNIADLSIYGIESTTNGDPAAGAEYTFPADAITAGTYIYLSFEDTRINQYLGVTPQYVDNVINVNGDDTIILYKNGTVEDLLGRIGEDGTGKDWDYVDGWAYRKDGQGPSATFNPNEWTFSGPNALDGCDKSDDSGTNADCSSVFPVGTYAGTASTEPSLTISSPSNGSTISFTDIATVKFSVNNFNVAAGGSGDGYIKWTLNSVAQADKFDTDDITFATTGGTTYEVFIELVDNAGNALSTPVNQTISFTVGFPCDIQVSTITTSCVAETSGVDTYNVSIDFTGGGTSTYTLTADNGAVGGDNPSMMASGTITITGITEGTNIVFTVKGDTSNSSCDFTRNISSPTCKALPFIETFDYADAAVLSNQVNWESTNSGDDIVISSGNLDYSGLKASEGNKVIFDGSGAESFTKFTNISTGTVYSSFLLKVSAFQTGSPDLTDGGYFAGLAATTTSYDARLWVRPNPDTSGTTFDIGFGPESSNPPFTTSTYNLGDVLFIVMAYDLDNEVVSLWINPDSATFEGAAPTPDLGGNDPSAPSFINTFILRQDSTNETPTIEIDELRIATTWAEVTPKDNSTASIIENEIDGFGVYPNPTNNKTFTLTSASVDVKDIQIFNMIGKKVYETSISGTKKDVNVSSIGSGMYILKVVESNKIATQRLIIK</sequence>
<keyword evidence="1 2" id="KW-0732">Signal</keyword>
<dbReference type="OrthoDB" id="1056765at2"/>
<feature type="domain" description="Secretion system C-terminal sorting" evidence="3">
    <location>
        <begin position="636"/>
        <end position="707"/>
    </location>
</feature>
<dbReference type="AlphaFoldDB" id="A0A238UEM6"/>
<dbReference type="InterPro" id="IPR026444">
    <property type="entry name" value="Secre_tail"/>
</dbReference>
<proteinExistence type="predicted"/>
<reference evidence="4 5" key="1">
    <citation type="submission" date="2017-07" db="EMBL/GenBank/DDBJ databases">
        <authorList>
            <person name="Sun Z.S."/>
            <person name="Albrecht U."/>
            <person name="Echele G."/>
            <person name="Lee C.C."/>
        </authorList>
    </citation>
    <scope>NUCLEOTIDE SEQUENCE [LARGE SCALE GENOMIC DNA]</scope>
    <source>
        <strain evidence="5">type strain: KCTC 22618</strain>
    </source>
</reference>
<feature type="signal peptide" evidence="2">
    <location>
        <begin position="1"/>
        <end position="20"/>
    </location>
</feature>
<dbReference type="Proteomes" id="UP000215214">
    <property type="component" value="Chromosome TJEJU"/>
</dbReference>
<feature type="chain" id="PRO_5013189769" description="Secretion system C-terminal sorting domain-containing protein" evidence="2">
    <location>
        <begin position="21"/>
        <end position="708"/>
    </location>
</feature>
<dbReference type="KEGG" id="tje:TJEJU_4030"/>
<keyword evidence="5" id="KW-1185">Reference proteome</keyword>
<evidence type="ECO:0000313" key="5">
    <source>
        <dbReference type="Proteomes" id="UP000215214"/>
    </source>
</evidence>
<gene>
    <name evidence="4" type="ORF">TJEJU_4030</name>
</gene>
<name>A0A238UEM6_9FLAO</name>
<protein>
    <recommendedName>
        <fullName evidence="3">Secretion system C-terminal sorting domain-containing protein</fullName>
    </recommendedName>
</protein>
<dbReference type="EMBL" id="LT899436">
    <property type="protein sequence ID" value="SNR17657.1"/>
    <property type="molecule type" value="Genomic_DNA"/>
</dbReference>
<dbReference type="RefSeq" id="WP_095074846.1">
    <property type="nucleotide sequence ID" value="NZ_LT899436.1"/>
</dbReference>